<organism evidence="1 2">
    <name type="scientific">Aspergillus terreus</name>
    <dbReference type="NCBI Taxonomy" id="33178"/>
    <lineage>
        <taxon>Eukaryota</taxon>
        <taxon>Fungi</taxon>
        <taxon>Dikarya</taxon>
        <taxon>Ascomycota</taxon>
        <taxon>Pezizomycotina</taxon>
        <taxon>Eurotiomycetes</taxon>
        <taxon>Eurotiomycetidae</taxon>
        <taxon>Eurotiales</taxon>
        <taxon>Aspergillaceae</taxon>
        <taxon>Aspergillus</taxon>
        <taxon>Aspergillus subgen. Circumdati</taxon>
    </lineage>
</organism>
<sequence>MVKISALVTLALASVALATTNAECQKKYDTCRTGANANMATCVANHESCCADAYSTCQSSGDPNEAECAALNAACKGQK</sequence>
<protein>
    <submittedName>
        <fullName evidence="1">Uncharacterized protein</fullName>
    </submittedName>
</protein>
<keyword evidence="2" id="KW-1185">Reference proteome</keyword>
<gene>
    <name evidence="1" type="ORF">ATEIFO6365_0017006000</name>
</gene>
<dbReference type="AlphaFoldDB" id="A0A5M3ZFI2"/>
<name>A0A5M3ZFI2_ASPTE</name>
<evidence type="ECO:0000313" key="1">
    <source>
        <dbReference type="EMBL" id="GFF21898.1"/>
    </source>
</evidence>
<proteinExistence type="predicted"/>
<dbReference type="Proteomes" id="UP000452235">
    <property type="component" value="Unassembled WGS sequence"/>
</dbReference>
<dbReference type="EMBL" id="BLJY01000017">
    <property type="protein sequence ID" value="GFF21898.1"/>
    <property type="molecule type" value="Genomic_DNA"/>
</dbReference>
<evidence type="ECO:0000313" key="2">
    <source>
        <dbReference type="Proteomes" id="UP000452235"/>
    </source>
</evidence>
<accession>A0A5M3ZFI2</accession>
<reference evidence="1 2" key="1">
    <citation type="submission" date="2020-01" db="EMBL/GenBank/DDBJ databases">
        <title>Aspergillus terreus IFO 6365 whole genome shotgun sequence.</title>
        <authorList>
            <person name="Kanamasa S."/>
            <person name="Takahashi H."/>
        </authorList>
    </citation>
    <scope>NUCLEOTIDE SEQUENCE [LARGE SCALE GENOMIC DNA]</scope>
    <source>
        <strain evidence="1 2">IFO 6365</strain>
    </source>
</reference>
<comment type="caution">
    <text evidence="1">The sequence shown here is derived from an EMBL/GenBank/DDBJ whole genome shotgun (WGS) entry which is preliminary data.</text>
</comment>
<dbReference type="OrthoDB" id="3836772at2759"/>